<gene>
    <name evidence="1" type="ORF">HMPREF0397_0172</name>
</gene>
<sequence>MIGGFYMEKICIVYDSMHNMNTEKLVLSLKENYNDVDIIKVNNFDINAIDNYPKIGLASGIYWGRFSKNIEELLDKILDSDVKNLFFIYTSGIGKVRYEKKLIKRLEEKNKICLGIFSCKGFDKYGPFKLIGGINKGKPNEKDIQNLIKFFENI</sequence>
<dbReference type="GO" id="GO:0070819">
    <property type="term" value="F:menaquinone-dependent protoporphyrinogen oxidase activity"/>
    <property type="evidence" value="ECO:0007669"/>
    <property type="project" value="TreeGrafter"/>
</dbReference>
<proteinExistence type="predicted"/>
<dbReference type="PANTHER" id="PTHR38030">
    <property type="entry name" value="PROTOPORPHYRINOGEN IX DEHYDROGENASE [MENAQUINONE]"/>
    <property type="match status" value="1"/>
</dbReference>
<evidence type="ECO:0000313" key="1">
    <source>
        <dbReference type="EMBL" id="EFG96215.1"/>
    </source>
</evidence>
<dbReference type="SUPFAM" id="SSF52218">
    <property type="entry name" value="Flavoproteins"/>
    <property type="match status" value="1"/>
</dbReference>
<dbReference type="GO" id="GO:0006783">
    <property type="term" value="P:heme biosynthetic process"/>
    <property type="evidence" value="ECO:0007669"/>
    <property type="project" value="TreeGrafter"/>
</dbReference>
<accession>D5RAD7</accession>
<comment type="caution">
    <text evidence="1">The sequence shown here is derived from an EMBL/GenBank/DDBJ whole genome shotgun (WGS) entry which is preliminary data.</text>
</comment>
<protein>
    <submittedName>
        <fullName evidence="1">Flavodoxin</fullName>
    </submittedName>
</protein>
<dbReference type="Proteomes" id="UP000003643">
    <property type="component" value="Unassembled WGS sequence"/>
</dbReference>
<dbReference type="InterPro" id="IPR052200">
    <property type="entry name" value="Protoporphyrinogen_IX_DH"/>
</dbReference>
<dbReference type="EMBL" id="ADVK01000009">
    <property type="protein sequence ID" value="EFG96215.1"/>
    <property type="molecule type" value="Genomic_DNA"/>
</dbReference>
<dbReference type="AlphaFoldDB" id="D5RAD7"/>
<dbReference type="Gene3D" id="3.40.50.360">
    <property type="match status" value="1"/>
</dbReference>
<dbReference type="GO" id="GO:0010181">
    <property type="term" value="F:FMN binding"/>
    <property type="evidence" value="ECO:0007669"/>
    <property type="project" value="TreeGrafter"/>
</dbReference>
<evidence type="ECO:0000313" key="2">
    <source>
        <dbReference type="Proteomes" id="UP000003643"/>
    </source>
</evidence>
<reference evidence="1 2" key="1">
    <citation type="submission" date="2010-04" db="EMBL/GenBank/DDBJ databases">
        <authorList>
            <person name="Qin X."/>
            <person name="Bachman B."/>
            <person name="Battles P."/>
            <person name="Bell A."/>
            <person name="Bess C."/>
            <person name="Bickham C."/>
            <person name="Chaboub L."/>
            <person name="Chen D."/>
            <person name="Coyle M."/>
            <person name="Deiros D.R."/>
            <person name="Dinh H."/>
            <person name="Forbes L."/>
            <person name="Fowler G."/>
            <person name="Francisco L."/>
            <person name="Fu Q."/>
            <person name="Gubbala S."/>
            <person name="Hale W."/>
            <person name="Han Y."/>
            <person name="Hemphill L."/>
            <person name="Highlander S.K."/>
            <person name="Hirani K."/>
            <person name="Hogues M."/>
            <person name="Jackson L."/>
            <person name="Jakkamsetti A."/>
            <person name="Javaid M."/>
            <person name="Jiang H."/>
            <person name="Korchina V."/>
            <person name="Kovar C."/>
            <person name="Lara F."/>
            <person name="Lee S."/>
            <person name="Mata R."/>
            <person name="Mathew T."/>
            <person name="Moen C."/>
            <person name="Morales K."/>
            <person name="Munidasa M."/>
            <person name="Nazareth L."/>
            <person name="Ngo R."/>
            <person name="Nguyen L."/>
            <person name="Okwuonu G."/>
            <person name="Ongeri F."/>
            <person name="Patil S."/>
            <person name="Petrosino J."/>
            <person name="Pham C."/>
            <person name="Pham P."/>
            <person name="Pu L.-L."/>
            <person name="Puazo M."/>
            <person name="Raj R."/>
            <person name="Reid J."/>
            <person name="Rouhana J."/>
            <person name="Saada N."/>
            <person name="Shang Y."/>
            <person name="Simmons D."/>
            <person name="Thornton R."/>
            <person name="Warren J."/>
            <person name="Weissenberger G."/>
            <person name="Zhang J."/>
            <person name="Zhang L."/>
            <person name="Zhou C."/>
            <person name="Zhu D."/>
            <person name="Muzny D."/>
            <person name="Worley K."/>
            <person name="Gibbs R."/>
        </authorList>
    </citation>
    <scope>NUCLEOTIDE SEQUENCE [LARGE SCALE GENOMIC DNA]</scope>
    <source>
        <strain evidence="2">ATCC 23726 / VPI 4351</strain>
    </source>
</reference>
<dbReference type="PANTHER" id="PTHR38030:SF2">
    <property type="entry name" value="PROTOPORPHYRINOGEN IX DEHYDROGENASE [QUINONE]"/>
    <property type="match status" value="1"/>
</dbReference>
<name>D5RAD7_FUSN2</name>
<organism evidence="1 2">
    <name type="scientific">Fusobacterium nucleatum subsp. nucleatum (strain ATCC 23726 / VPI 4351)</name>
    <dbReference type="NCBI Taxonomy" id="525283"/>
    <lineage>
        <taxon>Bacteria</taxon>
        <taxon>Fusobacteriati</taxon>
        <taxon>Fusobacteriota</taxon>
        <taxon>Fusobacteriia</taxon>
        <taxon>Fusobacteriales</taxon>
        <taxon>Fusobacteriaceae</taxon>
        <taxon>Fusobacterium</taxon>
    </lineage>
</organism>
<dbReference type="InterPro" id="IPR029039">
    <property type="entry name" value="Flavoprotein-like_sf"/>
</dbReference>